<sequence>MLPWPASDSFTTHHHTAHAAPSPPPPPPPPNAPHTIPRVHVALHFGSSPIQSTQESPSPHHRHNPPPLLPPSQDHHDQDLREHHIDPIRDSSPFHLDSSQHRSRHVPPLTQLGTASLFQSQTPRRNNSAPPPVLTQQTPTNNSSRVSALSPWRLSGGWSQVGVPPADSHATDKDPDGQAQYSSSPPSRWFPHRKQAPKPVDLHTQAGDHKDHDDFDFDLSDPYAHIPLALTPAPVRALREPLPPPPPPRLASPHLDVPHSQDEDPIVFTPLDPLHSSPTETGDRWTVTSRPAQVHRAPQLPVECQEQSSAPKAPVFYFGTLSEYGFAFHSFSATIPATTGPTTLGFSRVAASLRKSTLASLTSLHTWQLTVHSASRLPSLLYLVHGQLTHAPPNARLAFALPCNVRVLVRAATSVVAHGGQGVSDPMWVKVERAIRAQRGDEVKLKLGEVVGRTLVQGEWVLLARGFALV</sequence>
<evidence type="ECO:0000313" key="2">
    <source>
        <dbReference type="EMBL" id="ORZ39550.1"/>
    </source>
</evidence>
<feature type="region of interest" description="Disordered" evidence="1">
    <location>
        <begin position="236"/>
        <end position="262"/>
    </location>
</feature>
<feature type="compositionally biased region" description="Basic and acidic residues" evidence="1">
    <location>
        <begin position="73"/>
        <end position="89"/>
    </location>
</feature>
<evidence type="ECO:0000256" key="1">
    <source>
        <dbReference type="SAM" id="MobiDB-lite"/>
    </source>
</evidence>
<proteinExistence type="predicted"/>
<comment type="caution">
    <text evidence="2">The sequence shown here is derived from an EMBL/GenBank/DDBJ whole genome shotgun (WGS) entry which is preliminary data.</text>
</comment>
<reference evidence="2 3" key="1">
    <citation type="submission" date="2016-07" db="EMBL/GenBank/DDBJ databases">
        <title>Pervasive Adenine N6-methylation of Active Genes in Fungi.</title>
        <authorList>
            <consortium name="DOE Joint Genome Institute"/>
            <person name="Mondo S.J."/>
            <person name="Dannebaum R.O."/>
            <person name="Kuo R.C."/>
            <person name="Labutti K."/>
            <person name="Haridas S."/>
            <person name="Kuo A."/>
            <person name="Salamov A."/>
            <person name="Ahrendt S.R."/>
            <person name="Lipzen A."/>
            <person name="Sullivan W."/>
            <person name="Andreopoulos W.B."/>
            <person name="Clum A."/>
            <person name="Lindquist E."/>
            <person name="Daum C."/>
            <person name="Ramamoorthy G.K."/>
            <person name="Gryganskyi A."/>
            <person name="Culley D."/>
            <person name="Magnuson J.K."/>
            <person name="James T.Y."/>
            <person name="O'Malley M.A."/>
            <person name="Stajich J.E."/>
            <person name="Spatafora J.W."/>
            <person name="Visel A."/>
            <person name="Grigoriev I.V."/>
        </authorList>
    </citation>
    <scope>NUCLEOTIDE SEQUENCE [LARGE SCALE GENOMIC DNA]</scope>
    <source>
        <strain evidence="2 3">PL171</strain>
    </source>
</reference>
<feature type="compositionally biased region" description="Pro residues" evidence="1">
    <location>
        <begin position="21"/>
        <end position="32"/>
    </location>
</feature>
<dbReference type="AlphaFoldDB" id="A0A1Y2HYB6"/>
<feature type="compositionally biased region" description="Polar residues" evidence="1">
    <location>
        <begin position="111"/>
        <end position="147"/>
    </location>
</feature>
<dbReference type="Proteomes" id="UP000193411">
    <property type="component" value="Unassembled WGS sequence"/>
</dbReference>
<feature type="region of interest" description="Disordered" evidence="1">
    <location>
        <begin position="1"/>
        <end position="214"/>
    </location>
</feature>
<protein>
    <submittedName>
        <fullName evidence="2">Uncharacterized protein</fullName>
    </submittedName>
</protein>
<gene>
    <name evidence="2" type="ORF">BCR44DRAFT_1426748</name>
</gene>
<name>A0A1Y2HYB6_9FUNG</name>
<dbReference type="EMBL" id="MCFL01000005">
    <property type="protein sequence ID" value="ORZ39550.1"/>
    <property type="molecule type" value="Genomic_DNA"/>
</dbReference>
<accession>A0A1Y2HYB6</accession>
<feature type="compositionally biased region" description="Pro residues" evidence="1">
    <location>
        <begin position="241"/>
        <end position="250"/>
    </location>
</feature>
<keyword evidence="3" id="KW-1185">Reference proteome</keyword>
<evidence type="ECO:0000313" key="3">
    <source>
        <dbReference type="Proteomes" id="UP000193411"/>
    </source>
</evidence>
<organism evidence="2 3">
    <name type="scientific">Catenaria anguillulae PL171</name>
    <dbReference type="NCBI Taxonomy" id="765915"/>
    <lineage>
        <taxon>Eukaryota</taxon>
        <taxon>Fungi</taxon>
        <taxon>Fungi incertae sedis</taxon>
        <taxon>Blastocladiomycota</taxon>
        <taxon>Blastocladiomycetes</taxon>
        <taxon>Blastocladiales</taxon>
        <taxon>Catenariaceae</taxon>
        <taxon>Catenaria</taxon>
    </lineage>
</organism>